<evidence type="ECO:0000313" key="15">
    <source>
        <dbReference type="Proteomes" id="UP000198688"/>
    </source>
</evidence>
<sequence>MGTSRKAAALAAVTAVASVVLWPGVPAYADRVRNAEWHIKFLDLPTAQRITKGAGVTVAVVDSGISPHPDLKGNLKKGTDILSGGDGIGQKDTSGHGTSMAGIIAGHGRGANDGVLGIAPEADLLPVKVLSDEDNRDGLPAGIAWAAKAGADVINVSGAGIQSRDLNEAIARSVKADAVVVAAAGNKADVLLFAYPAAMPDVLAVGAIDQNGKLASFSRTGEKVGICAPGVDVASTGLNGKYLLNNGTSAATAVVSGAAALVRAKFPELSAPEVVHRLTATADDFGTPGKDDQCGYGVLNVVKALTAEVPPLPVGATSTGSSTAPDTSAAPNTATSTAPEKKPDAEAASRSRPATSTLASVAGIGALVLGFAVVAAFRVARIRRRHSSR</sequence>
<dbReference type="PROSITE" id="PS51892">
    <property type="entry name" value="SUBTILASE"/>
    <property type="match status" value="1"/>
</dbReference>
<keyword evidence="4 10" id="KW-0645">Protease</keyword>
<evidence type="ECO:0000256" key="7">
    <source>
        <dbReference type="ARBA" id="ARBA00022825"/>
    </source>
</evidence>
<evidence type="ECO:0000256" key="11">
    <source>
        <dbReference type="SAM" id="MobiDB-lite"/>
    </source>
</evidence>
<feature type="active site" description="Charge relay system" evidence="10">
    <location>
        <position position="249"/>
    </location>
</feature>
<feature type="active site" description="Charge relay system" evidence="10">
    <location>
        <position position="96"/>
    </location>
</feature>
<evidence type="ECO:0000256" key="5">
    <source>
        <dbReference type="ARBA" id="ARBA00022692"/>
    </source>
</evidence>
<reference evidence="14 15" key="1">
    <citation type="submission" date="2016-10" db="EMBL/GenBank/DDBJ databases">
        <authorList>
            <person name="de Groot N.N."/>
        </authorList>
    </citation>
    <scope>NUCLEOTIDE SEQUENCE [LARGE SCALE GENOMIC DNA]</scope>
    <source>
        <strain evidence="14 15">DSM 43941</strain>
    </source>
</reference>
<dbReference type="GO" id="GO:0005886">
    <property type="term" value="C:plasma membrane"/>
    <property type="evidence" value="ECO:0007669"/>
    <property type="project" value="UniProtKB-SubCell"/>
</dbReference>
<dbReference type="Proteomes" id="UP000198688">
    <property type="component" value="Chromosome I"/>
</dbReference>
<feature type="active site" description="Charge relay system" evidence="10">
    <location>
        <position position="62"/>
    </location>
</feature>
<keyword evidence="15" id="KW-1185">Reference proteome</keyword>
<accession>A0A1H2D1W7</accession>
<dbReference type="RefSeq" id="WP_092552491.1">
    <property type="nucleotide sequence ID" value="NZ_BOMJ01000099.1"/>
</dbReference>
<dbReference type="NCBIfam" id="TIGR03921">
    <property type="entry name" value="T7SS_mycosin"/>
    <property type="match status" value="1"/>
</dbReference>
<dbReference type="InterPro" id="IPR023827">
    <property type="entry name" value="Peptidase_S8_Asp-AS"/>
</dbReference>
<evidence type="ECO:0000256" key="10">
    <source>
        <dbReference type="PROSITE-ProRule" id="PRU01240"/>
    </source>
</evidence>
<keyword evidence="5 12" id="KW-0812">Transmembrane</keyword>
<evidence type="ECO:0000256" key="1">
    <source>
        <dbReference type="ARBA" id="ARBA00004162"/>
    </source>
</evidence>
<keyword evidence="3" id="KW-1003">Cell membrane</keyword>
<dbReference type="InterPro" id="IPR000209">
    <property type="entry name" value="Peptidase_S8/S53_dom"/>
</dbReference>
<dbReference type="PANTHER" id="PTHR43806">
    <property type="entry name" value="PEPTIDASE S8"/>
    <property type="match status" value="1"/>
</dbReference>
<dbReference type="Gene3D" id="3.40.50.200">
    <property type="entry name" value="Peptidase S8/S53 domain"/>
    <property type="match status" value="1"/>
</dbReference>
<name>A0A1H2D1W7_9ACTN</name>
<dbReference type="InterPro" id="IPR036852">
    <property type="entry name" value="Peptidase_S8/S53_dom_sf"/>
</dbReference>
<dbReference type="InterPro" id="IPR050131">
    <property type="entry name" value="Peptidase_S8_subtilisin-like"/>
</dbReference>
<dbReference type="InterPro" id="IPR023834">
    <property type="entry name" value="T7SS_pept_S8A_mycosin"/>
</dbReference>
<evidence type="ECO:0000256" key="2">
    <source>
        <dbReference type="ARBA" id="ARBA00011073"/>
    </source>
</evidence>
<dbReference type="InterPro" id="IPR015500">
    <property type="entry name" value="Peptidase_S8_subtilisin-rel"/>
</dbReference>
<comment type="similarity">
    <text evidence="2 10">Belongs to the peptidase S8 family.</text>
</comment>
<evidence type="ECO:0000256" key="8">
    <source>
        <dbReference type="ARBA" id="ARBA00022989"/>
    </source>
</evidence>
<gene>
    <name evidence="14" type="ORF">SAMN04489716_7628</name>
</gene>
<organism evidence="14 15">
    <name type="scientific">Actinoplanes derwentensis</name>
    <dbReference type="NCBI Taxonomy" id="113562"/>
    <lineage>
        <taxon>Bacteria</taxon>
        <taxon>Bacillati</taxon>
        <taxon>Actinomycetota</taxon>
        <taxon>Actinomycetes</taxon>
        <taxon>Micromonosporales</taxon>
        <taxon>Micromonosporaceae</taxon>
        <taxon>Actinoplanes</taxon>
    </lineage>
</organism>
<evidence type="ECO:0000259" key="13">
    <source>
        <dbReference type="Pfam" id="PF00082"/>
    </source>
</evidence>
<dbReference type="Pfam" id="PF00082">
    <property type="entry name" value="Peptidase_S8"/>
    <property type="match status" value="1"/>
</dbReference>
<evidence type="ECO:0000256" key="3">
    <source>
        <dbReference type="ARBA" id="ARBA00022475"/>
    </source>
</evidence>
<protein>
    <submittedName>
        <fullName evidence="14">Type VII secretion-associated serine protease mycosin</fullName>
    </submittedName>
</protein>
<keyword evidence="7 10" id="KW-0720">Serine protease</keyword>
<feature type="domain" description="Peptidase S8/S53" evidence="13">
    <location>
        <begin position="53"/>
        <end position="297"/>
    </location>
</feature>
<evidence type="ECO:0000256" key="12">
    <source>
        <dbReference type="SAM" id="Phobius"/>
    </source>
</evidence>
<feature type="region of interest" description="Disordered" evidence="11">
    <location>
        <begin position="314"/>
        <end position="353"/>
    </location>
</feature>
<keyword evidence="9 12" id="KW-0472">Membrane</keyword>
<proteinExistence type="inferred from homology"/>
<dbReference type="PROSITE" id="PS00136">
    <property type="entry name" value="SUBTILASE_ASP"/>
    <property type="match status" value="1"/>
</dbReference>
<dbReference type="SUPFAM" id="SSF52743">
    <property type="entry name" value="Subtilisin-like"/>
    <property type="match status" value="1"/>
</dbReference>
<dbReference type="OrthoDB" id="5240330at2"/>
<keyword evidence="6 10" id="KW-0378">Hydrolase</keyword>
<dbReference type="GO" id="GO:0006508">
    <property type="term" value="P:proteolysis"/>
    <property type="evidence" value="ECO:0007669"/>
    <property type="project" value="UniProtKB-KW"/>
</dbReference>
<dbReference type="EMBL" id="LT629758">
    <property type="protein sequence ID" value="SDT76462.1"/>
    <property type="molecule type" value="Genomic_DNA"/>
</dbReference>
<dbReference type="AlphaFoldDB" id="A0A1H2D1W7"/>
<evidence type="ECO:0000256" key="6">
    <source>
        <dbReference type="ARBA" id="ARBA00022801"/>
    </source>
</evidence>
<feature type="compositionally biased region" description="Low complexity" evidence="11">
    <location>
        <begin position="316"/>
        <end position="338"/>
    </location>
</feature>
<comment type="subcellular location">
    <subcellularLocation>
        <location evidence="1">Cell membrane</location>
        <topology evidence="1">Single-pass membrane protein</topology>
    </subcellularLocation>
</comment>
<feature type="compositionally biased region" description="Basic and acidic residues" evidence="11">
    <location>
        <begin position="339"/>
        <end position="349"/>
    </location>
</feature>
<dbReference type="PRINTS" id="PR00723">
    <property type="entry name" value="SUBTILISIN"/>
</dbReference>
<keyword evidence="8 12" id="KW-1133">Transmembrane helix</keyword>
<dbReference type="PANTHER" id="PTHR43806:SF11">
    <property type="entry name" value="CEREVISIN-RELATED"/>
    <property type="match status" value="1"/>
</dbReference>
<dbReference type="STRING" id="113562.SAMN04489716_7628"/>
<evidence type="ECO:0000313" key="14">
    <source>
        <dbReference type="EMBL" id="SDT76462.1"/>
    </source>
</evidence>
<dbReference type="GO" id="GO:0004252">
    <property type="term" value="F:serine-type endopeptidase activity"/>
    <property type="evidence" value="ECO:0007669"/>
    <property type="project" value="UniProtKB-UniRule"/>
</dbReference>
<evidence type="ECO:0000256" key="9">
    <source>
        <dbReference type="ARBA" id="ARBA00023136"/>
    </source>
</evidence>
<feature type="transmembrane region" description="Helical" evidence="12">
    <location>
        <begin position="358"/>
        <end position="380"/>
    </location>
</feature>
<evidence type="ECO:0000256" key="4">
    <source>
        <dbReference type="ARBA" id="ARBA00022670"/>
    </source>
</evidence>